<dbReference type="AlphaFoldDB" id="A0A1G8W5F8"/>
<keyword evidence="3" id="KW-0813">Transport</keyword>
<dbReference type="STRING" id="1128970.SAMN04487935_1654"/>
<dbReference type="OrthoDB" id="680214at2"/>
<evidence type="ECO:0000313" key="11">
    <source>
        <dbReference type="Proteomes" id="UP000199580"/>
    </source>
</evidence>
<gene>
    <name evidence="10" type="ORF">SAMN04487935_1654</name>
</gene>
<dbReference type="RefSeq" id="WP_091393700.1">
    <property type="nucleotide sequence ID" value="NZ_BKAI01000003.1"/>
</dbReference>
<dbReference type="InterPro" id="IPR003423">
    <property type="entry name" value="OMP_efflux"/>
</dbReference>
<evidence type="ECO:0000256" key="7">
    <source>
        <dbReference type="ARBA" id="ARBA00023237"/>
    </source>
</evidence>
<organism evidence="10 11">
    <name type="scientific">Flavobacterium noncentrifugens</name>
    <dbReference type="NCBI Taxonomy" id="1128970"/>
    <lineage>
        <taxon>Bacteria</taxon>
        <taxon>Pseudomonadati</taxon>
        <taxon>Bacteroidota</taxon>
        <taxon>Flavobacteriia</taxon>
        <taxon>Flavobacteriales</taxon>
        <taxon>Flavobacteriaceae</taxon>
        <taxon>Flavobacterium</taxon>
    </lineage>
</organism>
<dbReference type="GO" id="GO:1990281">
    <property type="term" value="C:efflux pump complex"/>
    <property type="evidence" value="ECO:0007669"/>
    <property type="project" value="TreeGrafter"/>
</dbReference>
<evidence type="ECO:0000256" key="9">
    <source>
        <dbReference type="SAM" id="SignalP"/>
    </source>
</evidence>
<protein>
    <submittedName>
        <fullName evidence="10">Outer membrane protein TolC</fullName>
    </submittedName>
</protein>
<keyword evidence="5" id="KW-0812">Transmembrane</keyword>
<dbReference type="PANTHER" id="PTHR30026">
    <property type="entry name" value="OUTER MEMBRANE PROTEIN TOLC"/>
    <property type="match status" value="1"/>
</dbReference>
<evidence type="ECO:0000256" key="4">
    <source>
        <dbReference type="ARBA" id="ARBA00022452"/>
    </source>
</evidence>
<dbReference type="SUPFAM" id="SSF56954">
    <property type="entry name" value="Outer membrane efflux proteins (OEP)"/>
    <property type="match status" value="1"/>
</dbReference>
<dbReference type="InterPro" id="IPR051906">
    <property type="entry name" value="TolC-like"/>
</dbReference>
<dbReference type="Gene3D" id="1.20.1600.10">
    <property type="entry name" value="Outer membrane efflux proteins (OEP)"/>
    <property type="match status" value="1"/>
</dbReference>
<evidence type="ECO:0000256" key="6">
    <source>
        <dbReference type="ARBA" id="ARBA00023136"/>
    </source>
</evidence>
<evidence type="ECO:0000256" key="1">
    <source>
        <dbReference type="ARBA" id="ARBA00004442"/>
    </source>
</evidence>
<feature type="coiled-coil region" evidence="8">
    <location>
        <begin position="333"/>
        <end position="360"/>
    </location>
</feature>
<keyword evidence="4" id="KW-1134">Transmembrane beta strand</keyword>
<feature type="chain" id="PRO_5011535128" evidence="9">
    <location>
        <begin position="22"/>
        <end position="447"/>
    </location>
</feature>
<dbReference type="Proteomes" id="UP000199580">
    <property type="component" value="Unassembled WGS sequence"/>
</dbReference>
<comment type="subcellular location">
    <subcellularLocation>
        <location evidence="1">Cell outer membrane</location>
    </subcellularLocation>
</comment>
<dbReference type="GO" id="GO:0015562">
    <property type="term" value="F:efflux transmembrane transporter activity"/>
    <property type="evidence" value="ECO:0007669"/>
    <property type="project" value="InterPro"/>
</dbReference>
<dbReference type="Pfam" id="PF02321">
    <property type="entry name" value="OEP"/>
    <property type="match status" value="2"/>
</dbReference>
<dbReference type="PANTHER" id="PTHR30026:SF20">
    <property type="entry name" value="OUTER MEMBRANE PROTEIN TOLC"/>
    <property type="match status" value="1"/>
</dbReference>
<evidence type="ECO:0000256" key="3">
    <source>
        <dbReference type="ARBA" id="ARBA00022448"/>
    </source>
</evidence>
<feature type="signal peptide" evidence="9">
    <location>
        <begin position="1"/>
        <end position="21"/>
    </location>
</feature>
<keyword evidence="11" id="KW-1185">Reference proteome</keyword>
<keyword evidence="7" id="KW-0998">Cell outer membrane</keyword>
<evidence type="ECO:0000256" key="5">
    <source>
        <dbReference type="ARBA" id="ARBA00022692"/>
    </source>
</evidence>
<accession>A0A1G8W5F8</accession>
<name>A0A1G8W5F8_9FLAO</name>
<dbReference type="EMBL" id="FNEZ01000002">
    <property type="protein sequence ID" value="SDJ73317.1"/>
    <property type="molecule type" value="Genomic_DNA"/>
</dbReference>
<proteinExistence type="inferred from homology"/>
<evidence type="ECO:0000256" key="2">
    <source>
        <dbReference type="ARBA" id="ARBA00007613"/>
    </source>
</evidence>
<evidence type="ECO:0000313" key="10">
    <source>
        <dbReference type="EMBL" id="SDJ73317.1"/>
    </source>
</evidence>
<sequence>MKFSKLLLFGIFLIGISSVHAQQKTNLSLKDAVEIALSKSDEVGLATTKSVTRSYELSSVKNNQYPDVKISGQYLRLTNADIKLKSSGEASSDPDAEPAATPKVNQLMFGQASVSMPLFSGFKLRNSIKASESQYKAELANASYTKEETAMKVVSYYADLYKAQKSVELFKESLKSGQQRVTDFTAMEQNGIIARNDLLKAQLQVSKYQLSLDDAEKNVRLINYYLVTLLKLSPETQISVSPESIQNDLFSFNVQTEAEALQSRKDMEALSHLENASKSEIKVAQSGYYPALSLTGGYVAMDIQNVVRVENAMNVGVGLSYNLSSIFKNGKEVKAAKSRAQEVEQQKAILTDRIKEQIMEAKESYDLSMKQDKVYTEAVGQADENFRIVKDKYDNGLSDTNDLLEADVEDLSAKINLAYAKANVVLKYYELLDASGQLTQSFNLTTK</sequence>
<evidence type="ECO:0000256" key="8">
    <source>
        <dbReference type="SAM" id="Coils"/>
    </source>
</evidence>
<keyword evidence="8" id="KW-0175">Coiled coil</keyword>
<keyword evidence="6" id="KW-0472">Membrane</keyword>
<dbReference type="GO" id="GO:0009279">
    <property type="term" value="C:cell outer membrane"/>
    <property type="evidence" value="ECO:0007669"/>
    <property type="project" value="UniProtKB-SubCell"/>
</dbReference>
<dbReference type="GO" id="GO:0015288">
    <property type="term" value="F:porin activity"/>
    <property type="evidence" value="ECO:0007669"/>
    <property type="project" value="TreeGrafter"/>
</dbReference>
<comment type="similarity">
    <text evidence="2">Belongs to the outer membrane factor (OMF) (TC 1.B.17) family.</text>
</comment>
<keyword evidence="9" id="KW-0732">Signal</keyword>
<reference evidence="10 11" key="1">
    <citation type="submission" date="2016-10" db="EMBL/GenBank/DDBJ databases">
        <authorList>
            <person name="de Groot N.N."/>
        </authorList>
    </citation>
    <scope>NUCLEOTIDE SEQUENCE [LARGE SCALE GENOMIC DNA]</scope>
    <source>
        <strain evidence="10 11">CGMCC 1.10076</strain>
    </source>
</reference>